<dbReference type="PANTHER" id="PTHR14942">
    <property type="entry name" value="U11/U12 SMALL NUCLEAR RIBONUCLEOPROTEIN 25 KDA PROTEIN"/>
    <property type="match status" value="1"/>
</dbReference>
<dbReference type="PANTHER" id="PTHR14942:SF0">
    <property type="entry name" value="U11_U12 SMALL NUCLEAR RIBONUCLEOPROTEIN 25 KDA PROTEIN"/>
    <property type="match status" value="1"/>
</dbReference>
<name>A0ABP0GBJ2_CLALP</name>
<evidence type="ECO:0000313" key="3">
    <source>
        <dbReference type="Proteomes" id="UP001642483"/>
    </source>
</evidence>
<dbReference type="Proteomes" id="UP001642483">
    <property type="component" value="Unassembled WGS sequence"/>
</dbReference>
<dbReference type="Gene3D" id="3.10.20.90">
    <property type="entry name" value="Phosphatidylinositol 3-kinase Catalytic Subunit, Chain A, domain 1"/>
    <property type="match status" value="1"/>
</dbReference>
<dbReference type="InterPro" id="IPR040610">
    <property type="entry name" value="SNRNP25_ubiquitin"/>
</dbReference>
<dbReference type="SUPFAM" id="SSF54236">
    <property type="entry name" value="Ubiquitin-like"/>
    <property type="match status" value="1"/>
</dbReference>
<dbReference type="InterPro" id="IPR029071">
    <property type="entry name" value="Ubiquitin-like_domsf"/>
</dbReference>
<reference evidence="2 3" key="1">
    <citation type="submission" date="2024-02" db="EMBL/GenBank/DDBJ databases">
        <authorList>
            <person name="Daric V."/>
            <person name="Darras S."/>
        </authorList>
    </citation>
    <scope>NUCLEOTIDE SEQUENCE [LARGE SCALE GENOMIC DNA]</scope>
</reference>
<gene>
    <name evidence="2" type="ORF">CVLEPA_LOCUS20668</name>
</gene>
<comment type="caution">
    <text evidence="2">The sequence shown here is derived from an EMBL/GenBank/DDBJ whole genome shotgun (WGS) entry which is preliminary data.</text>
</comment>
<organism evidence="2 3">
    <name type="scientific">Clavelina lepadiformis</name>
    <name type="common">Light-bulb sea squirt</name>
    <name type="synonym">Ascidia lepadiformis</name>
    <dbReference type="NCBI Taxonomy" id="159417"/>
    <lineage>
        <taxon>Eukaryota</taxon>
        <taxon>Metazoa</taxon>
        <taxon>Chordata</taxon>
        <taxon>Tunicata</taxon>
        <taxon>Ascidiacea</taxon>
        <taxon>Aplousobranchia</taxon>
        <taxon>Clavelinidae</taxon>
        <taxon>Clavelina</taxon>
    </lineage>
</organism>
<accession>A0ABP0GBJ2</accession>
<protein>
    <recommendedName>
        <fullName evidence="1">Ubiquitin-like domain-containing protein</fullName>
    </recommendedName>
</protein>
<proteinExistence type="predicted"/>
<dbReference type="PROSITE" id="PS50053">
    <property type="entry name" value="UBIQUITIN_2"/>
    <property type="match status" value="1"/>
</dbReference>
<evidence type="ECO:0000259" key="1">
    <source>
        <dbReference type="PROSITE" id="PS50053"/>
    </source>
</evidence>
<dbReference type="CDD" id="cd17058">
    <property type="entry name" value="Ubl_SNRNP25"/>
    <property type="match status" value="1"/>
</dbReference>
<dbReference type="EMBL" id="CAWYQH010000108">
    <property type="protein sequence ID" value="CAK8688677.1"/>
    <property type="molecule type" value="Genomic_DNA"/>
</dbReference>
<sequence>MEETSETVAGKCDVDATTAKPSFNNVMDTYHNALDEILGDPFLSDLPQNVTLNEVKSLIALEHGQAMTIKVRRADGNVYSVIVDQNATVSDFKKAIRRHVQLKQEREGGATYISWRHVWKSYWLVFQGEKMKDSEKLLKDYGIRNRDEVIFLKRLREK</sequence>
<evidence type="ECO:0000313" key="2">
    <source>
        <dbReference type="EMBL" id="CAK8688677.1"/>
    </source>
</evidence>
<keyword evidence="3" id="KW-1185">Reference proteome</keyword>
<dbReference type="Pfam" id="PF18036">
    <property type="entry name" value="Ubiquitin_4"/>
    <property type="match status" value="1"/>
</dbReference>
<dbReference type="InterPro" id="IPR039690">
    <property type="entry name" value="SNRNP25"/>
</dbReference>
<feature type="domain" description="Ubiquitin-like" evidence="1">
    <location>
        <begin position="67"/>
        <end position="158"/>
    </location>
</feature>
<dbReference type="InterPro" id="IPR000626">
    <property type="entry name" value="Ubiquitin-like_dom"/>
</dbReference>